<dbReference type="Proteomes" id="UP000054549">
    <property type="component" value="Unassembled WGS sequence"/>
</dbReference>
<proteinExistence type="predicted"/>
<evidence type="ECO:0000313" key="2">
    <source>
        <dbReference type="Proteomes" id="UP000054549"/>
    </source>
</evidence>
<keyword evidence="2" id="KW-1185">Reference proteome</keyword>
<accession>A0A0C2WV62</accession>
<dbReference type="EMBL" id="KN818302">
    <property type="protein sequence ID" value="KIL60223.1"/>
    <property type="molecule type" value="Genomic_DNA"/>
</dbReference>
<dbReference type="AlphaFoldDB" id="A0A0C2WV62"/>
<sequence length="190" mass="21660">MNPVLGFITYKDVLQFSYDSIIFVLNIFFLRHVITTLSVDTSATFVDVSHAKFQPMPNPQVKIRMAPRHSTNRSLECLLHGSGGHCGFYYLRQTDTWDRINFSDFGREIVESLKFYVDCCRGKASTRSRLVEKDEAFGLLSGRVSCRLFILVMQLSHPPPTTTSMLHVTEDNKRRCPNNSSRHVNSPAVL</sequence>
<protein>
    <submittedName>
        <fullName evidence="1">Uncharacterized protein</fullName>
    </submittedName>
</protein>
<reference evidence="1 2" key="1">
    <citation type="submission" date="2014-04" db="EMBL/GenBank/DDBJ databases">
        <title>Evolutionary Origins and Diversification of the Mycorrhizal Mutualists.</title>
        <authorList>
            <consortium name="DOE Joint Genome Institute"/>
            <consortium name="Mycorrhizal Genomics Consortium"/>
            <person name="Kohler A."/>
            <person name="Kuo A."/>
            <person name="Nagy L.G."/>
            <person name="Floudas D."/>
            <person name="Copeland A."/>
            <person name="Barry K.W."/>
            <person name="Cichocki N."/>
            <person name="Veneault-Fourrey C."/>
            <person name="LaButti K."/>
            <person name="Lindquist E.A."/>
            <person name="Lipzen A."/>
            <person name="Lundell T."/>
            <person name="Morin E."/>
            <person name="Murat C."/>
            <person name="Riley R."/>
            <person name="Ohm R."/>
            <person name="Sun H."/>
            <person name="Tunlid A."/>
            <person name="Henrissat B."/>
            <person name="Grigoriev I.V."/>
            <person name="Hibbett D.S."/>
            <person name="Martin F."/>
        </authorList>
    </citation>
    <scope>NUCLEOTIDE SEQUENCE [LARGE SCALE GENOMIC DNA]</scope>
    <source>
        <strain evidence="1 2">Koide BX008</strain>
    </source>
</reference>
<gene>
    <name evidence="1" type="ORF">M378DRAFT_168354</name>
</gene>
<name>A0A0C2WV62_AMAMK</name>
<dbReference type="InParanoid" id="A0A0C2WV62"/>
<organism evidence="1 2">
    <name type="scientific">Amanita muscaria (strain Koide BX008)</name>
    <dbReference type="NCBI Taxonomy" id="946122"/>
    <lineage>
        <taxon>Eukaryota</taxon>
        <taxon>Fungi</taxon>
        <taxon>Dikarya</taxon>
        <taxon>Basidiomycota</taxon>
        <taxon>Agaricomycotina</taxon>
        <taxon>Agaricomycetes</taxon>
        <taxon>Agaricomycetidae</taxon>
        <taxon>Agaricales</taxon>
        <taxon>Pluteineae</taxon>
        <taxon>Amanitaceae</taxon>
        <taxon>Amanita</taxon>
    </lineage>
</organism>
<dbReference type="OrthoDB" id="5348404at2759"/>
<evidence type="ECO:0000313" key="1">
    <source>
        <dbReference type="EMBL" id="KIL60223.1"/>
    </source>
</evidence>
<dbReference type="HOGENOM" id="CLU_1427642_0_0_1"/>